<organism evidence="1">
    <name type="scientific">marine sediment metagenome</name>
    <dbReference type="NCBI Taxonomy" id="412755"/>
    <lineage>
        <taxon>unclassified sequences</taxon>
        <taxon>metagenomes</taxon>
        <taxon>ecological metagenomes</taxon>
    </lineage>
</organism>
<dbReference type="AlphaFoldDB" id="A0A0F9JVL1"/>
<dbReference type="EMBL" id="LAZR01016798">
    <property type="protein sequence ID" value="KKM02958.1"/>
    <property type="molecule type" value="Genomic_DNA"/>
</dbReference>
<protein>
    <submittedName>
        <fullName evidence="1">Uncharacterized protein</fullName>
    </submittedName>
</protein>
<dbReference type="InterPro" id="IPR012337">
    <property type="entry name" value="RNaseH-like_sf"/>
</dbReference>
<comment type="caution">
    <text evidence="1">The sequence shown here is derived from an EMBL/GenBank/DDBJ whole genome shotgun (WGS) entry which is preliminary data.</text>
</comment>
<feature type="non-terminal residue" evidence="1">
    <location>
        <position position="149"/>
    </location>
</feature>
<gene>
    <name evidence="1" type="ORF">LCGC14_1779160</name>
</gene>
<accession>A0A0F9JVL1</accession>
<dbReference type="SUPFAM" id="SSF53098">
    <property type="entry name" value="Ribonuclease H-like"/>
    <property type="match status" value="1"/>
</dbReference>
<reference evidence="1" key="1">
    <citation type="journal article" date="2015" name="Nature">
        <title>Complex archaea that bridge the gap between prokaryotes and eukaryotes.</title>
        <authorList>
            <person name="Spang A."/>
            <person name="Saw J.H."/>
            <person name="Jorgensen S.L."/>
            <person name="Zaremba-Niedzwiedzka K."/>
            <person name="Martijn J."/>
            <person name="Lind A.E."/>
            <person name="van Eijk R."/>
            <person name="Schleper C."/>
            <person name="Guy L."/>
            <person name="Ettema T.J."/>
        </authorList>
    </citation>
    <scope>NUCLEOTIDE SEQUENCE</scope>
</reference>
<proteinExistence type="predicted"/>
<sequence>MEFGFPAQKILNFDIEVRPLGWYGRDWVHKETTAIAWQWISHPSQSSKLRCGQLTRRPGSMVRMLKFFKKAYDDADIVVGHWIRGFDLPLLQWAMIDNDLPLLGEKLTHDTKEALVKFQGASKSQMNLASVLGIDSPKVNMTQQDWREA</sequence>
<evidence type="ECO:0000313" key="1">
    <source>
        <dbReference type="EMBL" id="KKM02958.1"/>
    </source>
</evidence>
<name>A0A0F9JVL1_9ZZZZ</name>